<reference evidence="5 6" key="1">
    <citation type="submission" date="2019-04" db="EMBL/GenBank/DDBJ databases">
        <authorList>
            <person name="Park S."/>
            <person name="Yoon J.-H."/>
        </authorList>
    </citation>
    <scope>NUCLEOTIDE SEQUENCE [LARGE SCALE GENOMIC DNA]</scope>
    <source>
        <strain evidence="5 6">HJM-18</strain>
    </source>
</reference>
<keyword evidence="2" id="KW-0328">Glycosyltransferase</keyword>
<evidence type="ECO:0000256" key="2">
    <source>
        <dbReference type="ARBA" id="ARBA00022676"/>
    </source>
</evidence>
<dbReference type="PANTHER" id="PTHR43179:SF12">
    <property type="entry name" value="GALACTOFURANOSYLTRANSFERASE GLFT2"/>
    <property type="match status" value="1"/>
</dbReference>
<evidence type="ECO:0000256" key="3">
    <source>
        <dbReference type="ARBA" id="ARBA00022679"/>
    </source>
</evidence>
<dbReference type="AlphaFoldDB" id="A0A4Z1CHB4"/>
<dbReference type="EMBL" id="SRPF01000002">
    <property type="protein sequence ID" value="TGN39972.1"/>
    <property type="molecule type" value="Genomic_DNA"/>
</dbReference>
<dbReference type="InterPro" id="IPR001173">
    <property type="entry name" value="Glyco_trans_2-like"/>
</dbReference>
<keyword evidence="3 5" id="KW-0808">Transferase</keyword>
<organism evidence="5 6">
    <name type="scientific">Marinobacter confluentis</name>
    <dbReference type="NCBI Taxonomy" id="1697557"/>
    <lineage>
        <taxon>Bacteria</taxon>
        <taxon>Pseudomonadati</taxon>
        <taxon>Pseudomonadota</taxon>
        <taxon>Gammaproteobacteria</taxon>
        <taxon>Pseudomonadales</taxon>
        <taxon>Marinobacteraceae</taxon>
        <taxon>Marinobacter</taxon>
    </lineage>
</organism>
<evidence type="ECO:0000256" key="1">
    <source>
        <dbReference type="ARBA" id="ARBA00006739"/>
    </source>
</evidence>
<dbReference type="OrthoDB" id="9069044at2"/>
<dbReference type="RefSeq" id="WP_135802636.1">
    <property type="nucleotide sequence ID" value="NZ_SRPF01000002.1"/>
</dbReference>
<evidence type="ECO:0000259" key="4">
    <source>
        <dbReference type="Pfam" id="PF00535"/>
    </source>
</evidence>
<comment type="caution">
    <text evidence="5">The sequence shown here is derived from an EMBL/GenBank/DDBJ whole genome shotgun (WGS) entry which is preliminary data.</text>
</comment>
<accession>A0A4Z1CHB4</accession>
<proteinExistence type="inferred from homology"/>
<dbReference type="SUPFAM" id="SSF53448">
    <property type="entry name" value="Nucleotide-diphospho-sugar transferases"/>
    <property type="match status" value="1"/>
</dbReference>
<feature type="domain" description="Glycosyltransferase 2-like" evidence="4">
    <location>
        <begin position="13"/>
        <end position="170"/>
    </location>
</feature>
<protein>
    <submittedName>
        <fullName evidence="5">Glycosyltransferase</fullName>
    </submittedName>
</protein>
<sequence length="298" mass="33873">MHHRTKSSLPFVSVIIPTFEDWDRLEVCLGALSLQTYPQSCFEVLVVNNAPDERIPTFPIWQNVRILHETRPGSYAARNKGLALAKGQIFAFTDSDCNPKSEWIESAVEVLIGRPDVDFVGGKIDLYSIADQPNCCEIYEKAFAFPQHEILEGRPYSVTANMFARKTAFDKVGPFKGEAYSGEDVRWGERAVESGLTICYSEHTVVSHPARNTLREILRKKARTAGGLYASIPNKLQIPMIVISGFLPPLHRYLKISSNRNLTLKEKLIALSLEYFFRIFRSTIFLFFILKIKNPEIR</sequence>
<evidence type="ECO:0000313" key="5">
    <source>
        <dbReference type="EMBL" id="TGN39972.1"/>
    </source>
</evidence>
<dbReference type="Pfam" id="PF00535">
    <property type="entry name" value="Glycos_transf_2"/>
    <property type="match status" value="1"/>
</dbReference>
<gene>
    <name evidence="5" type="ORF">E5Q11_06655</name>
</gene>
<keyword evidence="6" id="KW-1185">Reference proteome</keyword>
<evidence type="ECO:0000313" key="6">
    <source>
        <dbReference type="Proteomes" id="UP000298325"/>
    </source>
</evidence>
<dbReference type="Proteomes" id="UP000298325">
    <property type="component" value="Unassembled WGS sequence"/>
</dbReference>
<name>A0A4Z1CHB4_9GAMM</name>
<dbReference type="InterPro" id="IPR029044">
    <property type="entry name" value="Nucleotide-diphossugar_trans"/>
</dbReference>
<comment type="similarity">
    <text evidence="1">Belongs to the glycosyltransferase 2 family.</text>
</comment>
<dbReference type="Gene3D" id="3.90.550.10">
    <property type="entry name" value="Spore Coat Polysaccharide Biosynthesis Protein SpsA, Chain A"/>
    <property type="match status" value="1"/>
</dbReference>
<dbReference type="PANTHER" id="PTHR43179">
    <property type="entry name" value="RHAMNOSYLTRANSFERASE WBBL"/>
    <property type="match status" value="1"/>
</dbReference>
<dbReference type="GO" id="GO:0016757">
    <property type="term" value="F:glycosyltransferase activity"/>
    <property type="evidence" value="ECO:0007669"/>
    <property type="project" value="UniProtKB-KW"/>
</dbReference>